<accession>B7QLF9</accession>
<feature type="non-terminal residue" evidence="1">
    <location>
        <position position="1"/>
    </location>
</feature>
<dbReference type="Proteomes" id="UP000001555">
    <property type="component" value="Unassembled WGS sequence"/>
</dbReference>
<dbReference type="EMBL" id="ABJB010459040">
    <property type="status" value="NOT_ANNOTATED_CDS"/>
    <property type="molecule type" value="Genomic_DNA"/>
</dbReference>
<evidence type="ECO:0000313" key="2">
    <source>
        <dbReference type="EnsemblMetazoa" id="ISCW015019-PA"/>
    </source>
</evidence>
<reference evidence="1 3" key="1">
    <citation type="submission" date="2008-03" db="EMBL/GenBank/DDBJ databases">
        <title>Annotation of Ixodes scapularis.</title>
        <authorList>
            <consortium name="Ixodes scapularis Genome Project Consortium"/>
            <person name="Caler E."/>
            <person name="Hannick L.I."/>
            <person name="Bidwell S."/>
            <person name="Joardar V."/>
            <person name="Thiagarajan M."/>
            <person name="Amedeo P."/>
            <person name="Galinsky K.J."/>
            <person name="Schobel S."/>
            <person name="Inman J."/>
            <person name="Hostetler J."/>
            <person name="Miller J."/>
            <person name="Hammond M."/>
            <person name="Megy K."/>
            <person name="Lawson D."/>
            <person name="Kodira C."/>
            <person name="Sutton G."/>
            <person name="Meyer J."/>
            <person name="Hill C.A."/>
            <person name="Birren B."/>
            <person name="Nene V."/>
            <person name="Collins F."/>
            <person name="Alarcon-Chaidez F."/>
            <person name="Wikel S."/>
            <person name="Strausberg R."/>
        </authorList>
    </citation>
    <scope>NUCLEOTIDE SEQUENCE [LARGE SCALE GENOMIC DNA]</scope>
    <source>
        <strain evidence="3">Wikel</strain>
        <strain evidence="1">Wikel colony</strain>
    </source>
</reference>
<dbReference type="PaxDb" id="6945-B7QLF9"/>
<reference evidence="2" key="2">
    <citation type="submission" date="2020-05" db="UniProtKB">
        <authorList>
            <consortium name="EnsemblMetazoa"/>
        </authorList>
    </citation>
    <scope>IDENTIFICATION</scope>
    <source>
        <strain evidence="2">wikel</strain>
    </source>
</reference>
<organism>
    <name type="scientific">Ixodes scapularis</name>
    <name type="common">Black-legged tick</name>
    <name type="synonym">Deer tick</name>
    <dbReference type="NCBI Taxonomy" id="6945"/>
    <lineage>
        <taxon>Eukaryota</taxon>
        <taxon>Metazoa</taxon>
        <taxon>Ecdysozoa</taxon>
        <taxon>Arthropoda</taxon>
        <taxon>Chelicerata</taxon>
        <taxon>Arachnida</taxon>
        <taxon>Acari</taxon>
        <taxon>Parasitiformes</taxon>
        <taxon>Ixodida</taxon>
        <taxon>Ixodoidea</taxon>
        <taxon>Ixodidae</taxon>
        <taxon>Ixodinae</taxon>
        <taxon>Ixodes</taxon>
    </lineage>
</organism>
<dbReference type="VEuPathDB" id="VectorBase:ISCW015019"/>
<feature type="non-terminal residue" evidence="1">
    <location>
        <position position="54"/>
    </location>
</feature>
<keyword evidence="3" id="KW-1185">Reference proteome</keyword>
<evidence type="ECO:0000313" key="3">
    <source>
        <dbReference type="Proteomes" id="UP000001555"/>
    </source>
</evidence>
<dbReference type="EnsemblMetazoa" id="ISCW015019-RA">
    <property type="protein sequence ID" value="ISCW015019-PA"/>
    <property type="gene ID" value="ISCW015019"/>
</dbReference>
<dbReference type="VEuPathDB" id="VectorBase:ISCI015019"/>
<name>B7QLF9_IXOSC</name>
<evidence type="ECO:0000313" key="1">
    <source>
        <dbReference type="EMBL" id="EEC19681.1"/>
    </source>
</evidence>
<dbReference type="InParanoid" id="B7QLF9"/>
<dbReference type="EMBL" id="DS965152">
    <property type="protein sequence ID" value="EEC19681.1"/>
    <property type="molecule type" value="Genomic_DNA"/>
</dbReference>
<dbReference type="HOGENOM" id="CLU_3056422_0_0_1"/>
<protein>
    <submittedName>
        <fullName evidence="1 2">Uncharacterized protein</fullName>
    </submittedName>
</protein>
<gene>
    <name evidence="1" type="ORF">IscW_ISCW015019</name>
</gene>
<sequence length="54" mass="5924">EMPPLEVSVSGMQKFLTQLDESSAIGPDDISPRVLKRCSGIISAYLCDIFQHSL</sequence>
<dbReference type="AlphaFoldDB" id="B7QLF9"/>
<proteinExistence type="predicted"/>